<dbReference type="SUPFAM" id="SSF52777">
    <property type="entry name" value="CoA-dependent acyltransferases"/>
    <property type="match status" value="2"/>
</dbReference>
<evidence type="ECO:0000256" key="3">
    <source>
        <dbReference type="ARBA" id="ARBA00023315"/>
    </source>
</evidence>
<dbReference type="Pfam" id="PF00755">
    <property type="entry name" value="Carn_acyltransf"/>
    <property type="match status" value="1"/>
</dbReference>
<keyword evidence="2" id="KW-0808">Transferase</keyword>
<dbReference type="KEGG" id="goe:100906437"/>
<dbReference type="Proteomes" id="UP000694867">
    <property type="component" value="Unplaced"/>
</dbReference>
<accession>A0AAJ6QQQ4</accession>
<evidence type="ECO:0000313" key="7">
    <source>
        <dbReference type="RefSeq" id="XP_003740711.1"/>
    </source>
</evidence>
<dbReference type="GO" id="GO:0005777">
    <property type="term" value="C:peroxisome"/>
    <property type="evidence" value="ECO:0007669"/>
    <property type="project" value="TreeGrafter"/>
</dbReference>
<dbReference type="InterPro" id="IPR042231">
    <property type="entry name" value="Cho/carn_acyl_trans_2"/>
</dbReference>
<dbReference type="GeneID" id="100906437"/>
<sequence>MVSRFLRNVSKQAIWAHQRLAPPAKFSSMAIHKGDMLSRQSELPKLPVPPLKESVDKYLESVKPFLSQAELVTTRKLAQELVAPGGVGETLHKLLQDRATKTDNWLSDWWLEGAYLGYRNPVVVYSSPAMAMPRQEFKDFKHQFAYAASLVQAVLDFKAHIDNETMSTEVQGKAPLDMMQYKNILGTHREPHIPLDKLFHARDSKHIVVAYQGNFYEVKVYDTEGRQLATAQILQQLHEIRVDSLEKGKGPQVGILTTQHRDLWAQSFENLSAHPKNRQSLQRIRDAIILLCLDDPLTEVTPWSTVSAQQLLVGGKNGENAGNRWCDKAIQFIVGLEGNVGLLYEHSPAEGPPVAGLLDFCAKQASVWPIPPEQSPFRPEKLDFTINVGIGQDIQVARNDLKKLVDNLELSLETYGKYGKDFVKSCGLSPDSYIQMAIQLAFYRTHNCPGACYETATLRRFLGGRTETIRSCSEESVRFCRTFLDNQANVKDKVGSLRTAVEAHKRYTNSAVAGLGVDRLFFGMKRIASEAGIQIPNFFFDKSMVVSTHFRLSTSQVAAKSRSVMFYGPLVPDGYGCCYNPGNDYILFGLSDYKDCPTTNLDDFRSSLRDSLDQMRDYLVADSIKSKL</sequence>
<dbReference type="InterPro" id="IPR039551">
    <property type="entry name" value="Cho/carn_acyl_trans"/>
</dbReference>
<dbReference type="Gene3D" id="3.30.559.70">
    <property type="entry name" value="Choline/Carnitine o-acyltransferase, domain 2"/>
    <property type="match status" value="1"/>
</dbReference>
<evidence type="ECO:0000256" key="1">
    <source>
        <dbReference type="ARBA" id="ARBA00005232"/>
    </source>
</evidence>
<keyword evidence="3" id="KW-0012">Acyltransferase</keyword>
<feature type="active site" description="Proton acceptor" evidence="4">
    <location>
        <position position="346"/>
    </location>
</feature>
<keyword evidence="6" id="KW-1185">Reference proteome</keyword>
<organism evidence="6 7">
    <name type="scientific">Galendromus occidentalis</name>
    <name type="common">western predatory mite</name>
    <dbReference type="NCBI Taxonomy" id="34638"/>
    <lineage>
        <taxon>Eukaryota</taxon>
        <taxon>Metazoa</taxon>
        <taxon>Ecdysozoa</taxon>
        <taxon>Arthropoda</taxon>
        <taxon>Chelicerata</taxon>
        <taxon>Arachnida</taxon>
        <taxon>Acari</taxon>
        <taxon>Parasitiformes</taxon>
        <taxon>Mesostigmata</taxon>
        <taxon>Gamasina</taxon>
        <taxon>Phytoseioidea</taxon>
        <taxon>Phytoseiidae</taxon>
        <taxon>Typhlodrominae</taxon>
        <taxon>Galendromus</taxon>
    </lineage>
</organism>
<dbReference type="GO" id="GO:0019254">
    <property type="term" value="P:carnitine metabolic process, CoA-linked"/>
    <property type="evidence" value="ECO:0007669"/>
    <property type="project" value="TreeGrafter"/>
</dbReference>
<dbReference type="InterPro" id="IPR000542">
    <property type="entry name" value="Carn_acyl_trans"/>
</dbReference>
<dbReference type="PROSITE" id="PS00439">
    <property type="entry name" value="ACYLTRANSF_C_1"/>
    <property type="match status" value="1"/>
</dbReference>
<protein>
    <submittedName>
        <fullName evidence="7">Carnitine O-acetyltransferase</fullName>
    </submittedName>
</protein>
<evidence type="ECO:0000256" key="4">
    <source>
        <dbReference type="PIRSR" id="PIRSR600542-1"/>
    </source>
</evidence>
<dbReference type="GO" id="GO:0004092">
    <property type="term" value="F:carnitine O-acetyltransferase activity"/>
    <property type="evidence" value="ECO:0007669"/>
    <property type="project" value="TreeGrafter"/>
</dbReference>
<dbReference type="RefSeq" id="XP_003740711.1">
    <property type="nucleotide sequence ID" value="XM_003740663.1"/>
</dbReference>
<dbReference type="Gene3D" id="3.30.559.10">
    <property type="entry name" value="Chloramphenicol acetyltransferase-like domain"/>
    <property type="match status" value="1"/>
</dbReference>
<dbReference type="PANTHER" id="PTHR22589:SF103">
    <property type="entry name" value="CARNITINE O-ACETYL-TRANSFERASE, ISOFORM A-RELATED"/>
    <property type="match status" value="1"/>
</dbReference>
<name>A0AAJ6QQQ4_9ACAR</name>
<dbReference type="InterPro" id="IPR023213">
    <property type="entry name" value="CAT-like_dom_sf"/>
</dbReference>
<dbReference type="PANTHER" id="PTHR22589">
    <property type="entry name" value="CARNITINE O-ACYLTRANSFERASE"/>
    <property type="match status" value="1"/>
</dbReference>
<dbReference type="AlphaFoldDB" id="A0AAJ6QQQ4"/>
<evidence type="ECO:0000313" key="6">
    <source>
        <dbReference type="Proteomes" id="UP000694867"/>
    </source>
</evidence>
<proteinExistence type="inferred from homology"/>
<feature type="domain" description="Choline/carnitine acyltransferase" evidence="5">
    <location>
        <begin position="46"/>
        <end position="609"/>
    </location>
</feature>
<gene>
    <name evidence="7" type="primary">LOC100906437</name>
</gene>
<comment type="similarity">
    <text evidence="1">Belongs to the carnitine/choline acetyltransferase family.</text>
</comment>
<reference evidence="7" key="1">
    <citation type="submission" date="2025-08" db="UniProtKB">
        <authorList>
            <consortium name="RefSeq"/>
        </authorList>
    </citation>
    <scope>IDENTIFICATION</scope>
</reference>
<evidence type="ECO:0000256" key="2">
    <source>
        <dbReference type="ARBA" id="ARBA00022679"/>
    </source>
</evidence>
<evidence type="ECO:0000259" key="5">
    <source>
        <dbReference type="Pfam" id="PF00755"/>
    </source>
</evidence>